<dbReference type="Gene3D" id="3.40.1090.10">
    <property type="entry name" value="Cytosolic phospholipase A2 catalytic domain"/>
    <property type="match status" value="2"/>
</dbReference>
<reference evidence="6 7" key="1">
    <citation type="submission" date="2024-06" db="EMBL/GenBank/DDBJ databases">
        <title>Genomic Encyclopedia of Type Strains, Phase IV (KMG-IV): sequencing the most valuable type-strain genomes for metagenomic binning, comparative biology and taxonomic classification.</title>
        <authorList>
            <person name="Goeker M."/>
        </authorList>
    </citation>
    <scope>NUCLEOTIDE SEQUENCE [LARGE SCALE GENOMIC DNA]</scope>
    <source>
        <strain evidence="6 7">DSM 29388</strain>
    </source>
</reference>
<evidence type="ECO:0000256" key="4">
    <source>
        <dbReference type="PROSITE-ProRule" id="PRU01161"/>
    </source>
</evidence>
<dbReference type="InterPro" id="IPR050301">
    <property type="entry name" value="NTE"/>
</dbReference>
<evidence type="ECO:0000313" key="6">
    <source>
        <dbReference type="EMBL" id="MET3731651.1"/>
    </source>
</evidence>
<sequence length="261" mass="29072">MVVNNKLGLTLSGGGFRGIAHLGIIQYLRELEIEIGAISGASAGALAGAFIAEGYTPEEILGFTKKESFFSYSNISPRNGGLFSTDIFVKIIQKYIPHDSFEGLKIPLFVSVSDLTNAESLIFNQGSLSFAIKASCCFPLVFHPVPYKNNSFLCDGGIMNNFPVEQIKATCFKSIGVNISPIDVMEGKPGYKDIIQRIIRIMTSSIKSNSAHTCDVYLEPHEINQFNTFEVKKLDEIFEFGYEYAKKYREEFLKIKEELEN</sequence>
<dbReference type="PROSITE" id="PS51635">
    <property type="entry name" value="PNPLA"/>
    <property type="match status" value="1"/>
</dbReference>
<keyword evidence="7" id="KW-1185">Reference proteome</keyword>
<evidence type="ECO:0000256" key="3">
    <source>
        <dbReference type="ARBA" id="ARBA00023098"/>
    </source>
</evidence>
<dbReference type="SUPFAM" id="SSF52151">
    <property type="entry name" value="FabD/lysophospholipase-like"/>
    <property type="match status" value="1"/>
</dbReference>
<keyword evidence="1 4" id="KW-0378">Hydrolase</keyword>
<name>A0ABV2LSU1_9FLAO</name>
<keyword evidence="2 4" id="KW-0442">Lipid degradation</keyword>
<feature type="active site" description="Proton acceptor" evidence="4">
    <location>
        <position position="155"/>
    </location>
</feature>
<feature type="short sequence motif" description="DGA/G" evidence="4">
    <location>
        <begin position="155"/>
        <end position="157"/>
    </location>
</feature>
<evidence type="ECO:0000259" key="5">
    <source>
        <dbReference type="PROSITE" id="PS51635"/>
    </source>
</evidence>
<feature type="active site" description="Nucleophile" evidence="4">
    <location>
        <position position="42"/>
    </location>
</feature>
<dbReference type="Proteomes" id="UP001549146">
    <property type="component" value="Unassembled WGS sequence"/>
</dbReference>
<feature type="short sequence motif" description="GXSXG" evidence="4">
    <location>
        <begin position="40"/>
        <end position="44"/>
    </location>
</feature>
<dbReference type="Pfam" id="PF01734">
    <property type="entry name" value="Patatin"/>
    <property type="match status" value="1"/>
</dbReference>
<evidence type="ECO:0000256" key="1">
    <source>
        <dbReference type="ARBA" id="ARBA00022801"/>
    </source>
</evidence>
<organism evidence="6 7">
    <name type="scientific">Moheibacter stercoris</name>
    <dbReference type="NCBI Taxonomy" id="1628251"/>
    <lineage>
        <taxon>Bacteria</taxon>
        <taxon>Pseudomonadati</taxon>
        <taxon>Bacteroidota</taxon>
        <taxon>Flavobacteriia</taxon>
        <taxon>Flavobacteriales</taxon>
        <taxon>Weeksellaceae</taxon>
        <taxon>Moheibacter</taxon>
    </lineage>
</organism>
<gene>
    <name evidence="6" type="ORF">ABID46_001225</name>
</gene>
<dbReference type="InterPro" id="IPR002641">
    <property type="entry name" value="PNPLA_dom"/>
</dbReference>
<keyword evidence="3 4" id="KW-0443">Lipid metabolism</keyword>
<dbReference type="EMBL" id="JBEPMO010000005">
    <property type="protein sequence ID" value="MET3731651.1"/>
    <property type="molecule type" value="Genomic_DNA"/>
</dbReference>
<proteinExistence type="predicted"/>
<feature type="domain" description="PNPLA" evidence="5">
    <location>
        <begin position="9"/>
        <end position="168"/>
    </location>
</feature>
<accession>A0ABV2LSU1</accession>
<dbReference type="RefSeq" id="WP_354508118.1">
    <property type="nucleotide sequence ID" value="NZ_JBEPMO010000005.1"/>
</dbReference>
<comment type="caution">
    <text evidence="6">The sequence shown here is derived from an EMBL/GenBank/DDBJ whole genome shotgun (WGS) entry which is preliminary data.</text>
</comment>
<dbReference type="PANTHER" id="PTHR14226:SF78">
    <property type="entry name" value="SLR0060 PROTEIN"/>
    <property type="match status" value="1"/>
</dbReference>
<evidence type="ECO:0000313" key="7">
    <source>
        <dbReference type="Proteomes" id="UP001549146"/>
    </source>
</evidence>
<protein>
    <submittedName>
        <fullName evidence="6">NTE family protein</fullName>
    </submittedName>
</protein>
<dbReference type="PANTHER" id="PTHR14226">
    <property type="entry name" value="NEUROPATHY TARGET ESTERASE/SWISS CHEESE D.MELANOGASTER"/>
    <property type="match status" value="1"/>
</dbReference>
<feature type="short sequence motif" description="GXGXXG" evidence="4">
    <location>
        <begin position="13"/>
        <end position="18"/>
    </location>
</feature>
<evidence type="ECO:0000256" key="2">
    <source>
        <dbReference type="ARBA" id="ARBA00022963"/>
    </source>
</evidence>
<dbReference type="InterPro" id="IPR016035">
    <property type="entry name" value="Acyl_Trfase/lysoPLipase"/>
</dbReference>